<dbReference type="RefSeq" id="WP_183108686.1">
    <property type="nucleotide sequence ID" value="NZ_MCIB01000001.1"/>
</dbReference>
<evidence type="ECO:0000256" key="10">
    <source>
        <dbReference type="SAM" id="Coils"/>
    </source>
</evidence>
<feature type="domain" description="Methyl-accepting transducer" evidence="12">
    <location>
        <begin position="405"/>
        <end position="655"/>
    </location>
</feature>
<keyword evidence="10" id="KW-0175">Coiled coil</keyword>
<dbReference type="CDD" id="cd06225">
    <property type="entry name" value="HAMP"/>
    <property type="match status" value="1"/>
</dbReference>
<dbReference type="GO" id="GO:0005886">
    <property type="term" value="C:plasma membrane"/>
    <property type="evidence" value="ECO:0007669"/>
    <property type="project" value="UniProtKB-SubCell"/>
</dbReference>
<dbReference type="InterPro" id="IPR029151">
    <property type="entry name" value="Sensor-like_sf"/>
</dbReference>
<name>A0A419TB43_9FIRM</name>
<dbReference type="Pfam" id="PF02743">
    <property type="entry name" value="dCache_1"/>
    <property type="match status" value="1"/>
</dbReference>
<organism evidence="14 15">
    <name type="scientific">Thermohalobacter berrensis</name>
    <dbReference type="NCBI Taxonomy" id="99594"/>
    <lineage>
        <taxon>Bacteria</taxon>
        <taxon>Bacillati</taxon>
        <taxon>Bacillota</taxon>
        <taxon>Tissierellia</taxon>
        <taxon>Tissierellales</taxon>
        <taxon>Thermohalobacteraceae</taxon>
        <taxon>Thermohalobacter</taxon>
    </lineage>
</organism>
<comment type="subcellular location">
    <subcellularLocation>
        <location evidence="1">Cell membrane</location>
        <topology evidence="1">Multi-pass membrane protein</topology>
    </subcellularLocation>
</comment>
<dbReference type="PANTHER" id="PTHR32089:SF114">
    <property type="entry name" value="METHYL-ACCEPTING CHEMOTAXIS PROTEIN MCPB"/>
    <property type="match status" value="1"/>
</dbReference>
<evidence type="ECO:0000256" key="11">
    <source>
        <dbReference type="SAM" id="Phobius"/>
    </source>
</evidence>
<dbReference type="InterPro" id="IPR033479">
    <property type="entry name" value="dCache_1"/>
</dbReference>
<feature type="domain" description="HAMP" evidence="13">
    <location>
        <begin position="334"/>
        <end position="386"/>
    </location>
</feature>
<proteinExistence type="inferred from homology"/>
<feature type="transmembrane region" description="Helical" evidence="11">
    <location>
        <begin position="15"/>
        <end position="34"/>
    </location>
</feature>
<keyword evidence="7 9" id="KW-0807">Transducer</keyword>
<evidence type="ECO:0000313" key="15">
    <source>
        <dbReference type="Proteomes" id="UP000284177"/>
    </source>
</evidence>
<dbReference type="Pfam" id="PF00672">
    <property type="entry name" value="HAMP"/>
    <property type="match status" value="1"/>
</dbReference>
<evidence type="ECO:0000256" key="6">
    <source>
        <dbReference type="ARBA" id="ARBA00023136"/>
    </source>
</evidence>
<evidence type="ECO:0000256" key="9">
    <source>
        <dbReference type="PROSITE-ProRule" id="PRU00284"/>
    </source>
</evidence>
<dbReference type="Gene3D" id="3.30.450.20">
    <property type="entry name" value="PAS domain"/>
    <property type="match status" value="2"/>
</dbReference>
<evidence type="ECO:0000259" key="13">
    <source>
        <dbReference type="PROSITE" id="PS50885"/>
    </source>
</evidence>
<evidence type="ECO:0000256" key="2">
    <source>
        <dbReference type="ARBA" id="ARBA00022475"/>
    </source>
</evidence>
<evidence type="ECO:0000256" key="1">
    <source>
        <dbReference type="ARBA" id="ARBA00004651"/>
    </source>
</evidence>
<dbReference type="Gene3D" id="1.10.287.950">
    <property type="entry name" value="Methyl-accepting chemotaxis protein"/>
    <property type="match status" value="1"/>
</dbReference>
<dbReference type="InterPro" id="IPR004089">
    <property type="entry name" value="MCPsignal_dom"/>
</dbReference>
<dbReference type="SUPFAM" id="SSF103190">
    <property type="entry name" value="Sensory domain-like"/>
    <property type="match status" value="1"/>
</dbReference>
<comment type="similarity">
    <text evidence="8">Belongs to the methyl-accepting chemotaxis (MCP) protein family.</text>
</comment>
<evidence type="ECO:0008006" key="16">
    <source>
        <dbReference type="Google" id="ProtNLM"/>
    </source>
</evidence>
<dbReference type="EMBL" id="MCIB01000001">
    <property type="protein sequence ID" value="RKD34714.1"/>
    <property type="molecule type" value="Genomic_DNA"/>
</dbReference>
<feature type="transmembrane region" description="Helical" evidence="11">
    <location>
        <begin position="314"/>
        <end position="332"/>
    </location>
</feature>
<dbReference type="SMART" id="SM00304">
    <property type="entry name" value="HAMP"/>
    <property type="match status" value="1"/>
</dbReference>
<dbReference type="PROSITE" id="PS50885">
    <property type="entry name" value="HAMP"/>
    <property type="match status" value="1"/>
</dbReference>
<keyword evidence="4 11" id="KW-0812">Transmembrane</keyword>
<keyword evidence="5 11" id="KW-1133">Transmembrane helix</keyword>
<dbReference type="GO" id="GO:0006935">
    <property type="term" value="P:chemotaxis"/>
    <property type="evidence" value="ECO:0007669"/>
    <property type="project" value="UniProtKB-KW"/>
</dbReference>
<evidence type="ECO:0000256" key="5">
    <source>
        <dbReference type="ARBA" id="ARBA00022989"/>
    </source>
</evidence>
<dbReference type="CDD" id="cd11386">
    <property type="entry name" value="MCP_signal"/>
    <property type="match status" value="1"/>
</dbReference>
<dbReference type="SUPFAM" id="SSF58104">
    <property type="entry name" value="Methyl-accepting chemotaxis protein (MCP) signaling domain"/>
    <property type="match status" value="1"/>
</dbReference>
<dbReference type="PROSITE" id="PS50111">
    <property type="entry name" value="CHEMOTAXIS_TRANSDUC_2"/>
    <property type="match status" value="1"/>
</dbReference>
<reference evidence="14 15" key="1">
    <citation type="submission" date="2016-08" db="EMBL/GenBank/DDBJ databases">
        <title>Novel Firmicutes and Novel Genomes.</title>
        <authorList>
            <person name="Poppleton D.I."/>
            <person name="Gribaldo S."/>
        </authorList>
    </citation>
    <scope>NUCLEOTIDE SEQUENCE [LARGE SCALE GENOMIC DNA]</scope>
    <source>
        <strain evidence="14 15">CTT3</strain>
    </source>
</reference>
<accession>A0A419TB43</accession>
<evidence type="ECO:0000256" key="4">
    <source>
        <dbReference type="ARBA" id="ARBA00022692"/>
    </source>
</evidence>
<evidence type="ECO:0000256" key="7">
    <source>
        <dbReference type="ARBA" id="ARBA00023224"/>
    </source>
</evidence>
<keyword evidence="2" id="KW-1003">Cell membrane</keyword>
<evidence type="ECO:0000313" key="14">
    <source>
        <dbReference type="EMBL" id="RKD34714.1"/>
    </source>
</evidence>
<dbReference type="Pfam" id="PF00015">
    <property type="entry name" value="MCPsignal"/>
    <property type="match status" value="1"/>
</dbReference>
<evidence type="ECO:0000256" key="8">
    <source>
        <dbReference type="ARBA" id="ARBA00029447"/>
    </source>
</evidence>
<evidence type="ECO:0000256" key="3">
    <source>
        <dbReference type="ARBA" id="ARBA00022500"/>
    </source>
</evidence>
<keyword evidence="3" id="KW-0145">Chemotaxis</keyword>
<keyword evidence="15" id="KW-1185">Reference proteome</keyword>
<sequence length="692" mass="76832">MKENISKLFNFRNKLILVFVLITIIPILSISTYVSQKIETRLKEDFINSTARELYQVDKSINMFFDGIEENCNYLANNPIVQKADKTITNYINSIGDEEGLVNMTPSKDGGLTSEIYEVYENFAKTHPNSAYVYMATKYGGYVQWPEGKTMEKYDPRKRPFYKAAMNNLGEIVRTAPYYFEADDAIIISTVTKIENDEGEVIGVQGLDVSLKGLTDIINDISIGNSGYIIMTTENGTILAHPKKPELNFKNIEKLGVDKLKNIDKIENDNFEIVMDNKEYIANIYTSSNTGWKFIAFIEKSELLQSISSIKNTIKLLGIVVVIVSVIISILISNRFAKPIREIVNSFINAEKGDLTARIAVKGNDEIALLANSFNNMMKGFRRLINNVNNVMNKVSKSSDNLVNITSETVTSIQQVGQAMENVAIGATEQANDTQRGAERINLLSQKIGNIKEGSNIMKSNAIKTQELAYNGMKSMMALEEKIKGSIDEINKVSQIVNNLGNKAEKIGRINDTITSISEQTNLLALNAAIEAARAGETGRGFAVVAEEIRKLAEESGNSASEIEDMIKDIQSEINNVVKSMNNTKATVNTSNNAISETKSVFEKARKAVQEISENIQKINELIGDVNEEKNEIIEAMESISSVSEETSASTEEVSASVEEQIAAAEEINQYSKELKNLVQELKESLNEFNIS</sequence>
<dbReference type="PANTHER" id="PTHR32089">
    <property type="entry name" value="METHYL-ACCEPTING CHEMOTAXIS PROTEIN MCPB"/>
    <property type="match status" value="1"/>
</dbReference>
<dbReference type="SMART" id="SM00283">
    <property type="entry name" value="MA"/>
    <property type="match status" value="1"/>
</dbReference>
<comment type="caution">
    <text evidence="14">The sequence shown here is derived from an EMBL/GenBank/DDBJ whole genome shotgun (WGS) entry which is preliminary data.</text>
</comment>
<dbReference type="Proteomes" id="UP000284177">
    <property type="component" value="Unassembled WGS sequence"/>
</dbReference>
<dbReference type="GO" id="GO:0007165">
    <property type="term" value="P:signal transduction"/>
    <property type="evidence" value="ECO:0007669"/>
    <property type="project" value="UniProtKB-KW"/>
</dbReference>
<gene>
    <name evidence="14" type="ORF">BET03_02495</name>
</gene>
<keyword evidence="6 11" id="KW-0472">Membrane</keyword>
<protein>
    <recommendedName>
        <fullName evidence="16">Chemotaxis protein</fullName>
    </recommendedName>
</protein>
<feature type="coiled-coil region" evidence="10">
    <location>
        <begin position="602"/>
        <end position="692"/>
    </location>
</feature>
<dbReference type="InterPro" id="IPR003660">
    <property type="entry name" value="HAMP_dom"/>
</dbReference>
<dbReference type="CDD" id="cd12912">
    <property type="entry name" value="PDC2_MCP_like"/>
    <property type="match status" value="1"/>
</dbReference>
<evidence type="ECO:0000259" key="12">
    <source>
        <dbReference type="PROSITE" id="PS50111"/>
    </source>
</evidence>
<dbReference type="AlphaFoldDB" id="A0A419TB43"/>
<dbReference type="Gene3D" id="1.10.8.500">
    <property type="entry name" value="HAMP domain in histidine kinase"/>
    <property type="match status" value="1"/>
</dbReference>